<keyword evidence="7" id="KW-0256">Endoplasmic reticulum</keyword>
<keyword evidence="10" id="KW-0408">Iron</keyword>
<keyword evidence="9" id="KW-0560">Oxidoreductase</keyword>
<name>V5K5K4_LEPDE</name>
<evidence type="ECO:0000256" key="8">
    <source>
        <dbReference type="ARBA" id="ARBA00022848"/>
    </source>
</evidence>
<dbReference type="SUPFAM" id="SSF48264">
    <property type="entry name" value="Cytochrome P450"/>
    <property type="match status" value="1"/>
</dbReference>
<keyword evidence="8" id="KW-0492">Microsome</keyword>
<dbReference type="GO" id="GO:0004497">
    <property type="term" value="F:monooxygenase activity"/>
    <property type="evidence" value="ECO:0007669"/>
    <property type="project" value="UniProtKB-KW"/>
</dbReference>
<evidence type="ECO:0000256" key="9">
    <source>
        <dbReference type="ARBA" id="ARBA00023002"/>
    </source>
</evidence>
<keyword evidence="5" id="KW-0349">Heme</keyword>
<dbReference type="EMBL" id="KF044289">
    <property type="protein sequence ID" value="AGT57861.1"/>
    <property type="molecule type" value="mRNA"/>
</dbReference>
<dbReference type="AlphaFoldDB" id="V5K5K4"/>
<dbReference type="Gene3D" id="1.10.630.10">
    <property type="entry name" value="Cytochrome P450"/>
    <property type="match status" value="1"/>
</dbReference>
<sequence>YLTKHKEVLNAKEVCSKYSTDVSAKCFFGINSHCFDNDDATFRKIGFSIFHFNLRNAFVQMAYFFRPRWVDLFHLDFIPTTTREYFSEAVKNTIKEREKSKIRKNDFVDILKDLEESDGHVCSTDSASEKIIGQALQFYAAGFETTSST</sequence>
<gene>
    <name evidence="13" type="primary">Cyp6ej1</name>
</gene>
<dbReference type="InterPro" id="IPR001128">
    <property type="entry name" value="Cyt_P450"/>
</dbReference>
<reference evidence="13" key="1">
    <citation type="journal article" date="2013" name="Pestic. Biochem. Physiol.">
        <title>Identification of cytochrome P450 monooxygenase genes and their expression profiles in cyhalothrin-treated Colorado potato beetle, Leptinotarsa decemlineata.</title>
        <authorList>
            <person name="Wan P.J."/>
            <person name="Shi X.Q."/>
            <person name="Kong Y."/>
            <person name="Zhou L.T."/>
            <person name="Guo W.C."/>
            <person name="Ahmat T."/>
            <person name="Li G.Q."/>
        </authorList>
    </citation>
    <scope>NUCLEOTIDE SEQUENCE</scope>
</reference>
<feature type="non-terminal residue" evidence="13">
    <location>
        <position position="1"/>
    </location>
</feature>
<evidence type="ECO:0000256" key="1">
    <source>
        <dbReference type="ARBA" id="ARBA00001971"/>
    </source>
</evidence>
<evidence type="ECO:0000256" key="4">
    <source>
        <dbReference type="ARBA" id="ARBA00010617"/>
    </source>
</evidence>
<dbReference type="GO" id="GO:0005506">
    <property type="term" value="F:iron ion binding"/>
    <property type="evidence" value="ECO:0007669"/>
    <property type="project" value="InterPro"/>
</dbReference>
<dbReference type="GO" id="GO:0005789">
    <property type="term" value="C:endoplasmic reticulum membrane"/>
    <property type="evidence" value="ECO:0007669"/>
    <property type="project" value="UniProtKB-SubCell"/>
</dbReference>
<dbReference type="InterPro" id="IPR036396">
    <property type="entry name" value="Cyt_P450_sf"/>
</dbReference>
<dbReference type="OrthoDB" id="2789670at2759"/>
<evidence type="ECO:0000256" key="10">
    <source>
        <dbReference type="ARBA" id="ARBA00023004"/>
    </source>
</evidence>
<evidence type="ECO:0000256" key="3">
    <source>
        <dbReference type="ARBA" id="ARBA00004406"/>
    </source>
</evidence>
<comment type="subcellular location">
    <subcellularLocation>
        <location evidence="3">Endoplasmic reticulum membrane</location>
        <topology evidence="3">Peripheral membrane protein</topology>
    </subcellularLocation>
    <subcellularLocation>
        <location evidence="2">Microsome membrane</location>
        <topology evidence="2">Peripheral membrane protein</topology>
    </subcellularLocation>
</comment>
<evidence type="ECO:0000256" key="11">
    <source>
        <dbReference type="ARBA" id="ARBA00023033"/>
    </source>
</evidence>
<keyword evidence="11" id="KW-0503">Monooxygenase</keyword>
<keyword evidence="12" id="KW-0472">Membrane</keyword>
<organism evidence="13">
    <name type="scientific">Leptinotarsa decemlineata</name>
    <name type="common">Colorado potato beetle</name>
    <name type="synonym">Doryphora decemlineata</name>
    <dbReference type="NCBI Taxonomy" id="7539"/>
    <lineage>
        <taxon>Eukaryota</taxon>
        <taxon>Metazoa</taxon>
        <taxon>Ecdysozoa</taxon>
        <taxon>Arthropoda</taxon>
        <taxon>Hexapoda</taxon>
        <taxon>Insecta</taxon>
        <taxon>Pterygota</taxon>
        <taxon>Neoptera</taxon>
        <taxon>Endopterygota</taxon>
        <taxon>Coleoptera</taxon>
        <taxon>Polyphaga</taxon>
        <taxon>Cucujiformia</taxon>
        <taxon>Chrysomeloidea</taxon>
        <taxon>Chrysomelidae</taxon>
        <taxon>Chrysomelinae</taxon>
        <taxon>Doryphorini</taxon>
        <taxon>Leptinotarsa</taxon>
    </lineage>
</organism>
<evidence type="ECO:0000256" key="12">
    <source>
        <dbReference type="ARBA" id="ARBA00023136"/>
    </source>
</evidence>
<proteinExistence type="evidence at transcript level"/>
<dbReference type="InterPro" id="IPR050476">
    <property type="entry name" value="Insect_CytP450_Detox"/>
</dbReference>
<protein>
    <submittedName>
        <fullName evidence="13">Cytochrome P450 6ej1</fullName>
    </submittedName>
</protein>
<dbReference type="GO" id="GO:0016705">
    <property type="term" value="F:oxidoreductase activity, acting on paired donors, with incorporation or reduction of molecular oxygen"/>
    <property type="evidence" value="ECO:0007669"/>
    <property type="project" value="InterPro"/>
</dbReference>
<evidence type="ECO:0000256" key="7">
    <source>
        <dbReference type="ARBA" id="ARBA00022824"/>
    </source>
</evidence>
<comment type="similarity">
    <text evidence="4">Belongs to the cytochrome P450 family.</text>
</comment>
<evidence type="ECO:0000256" key="6">
    <source>
        <dbReference type="ARBA" id="ARBA00022723"/>
    </source>
</evidence>
<dbReference type="GO" id="GO:0020037">
    <property type="term" value="F:heme binding"/>
    <property type="evidence" value="ECO:0007669"/>
    <property type="project" value="InterPro"/>
</dbReference>
<comment type="cofactor">
    <cofactor evidence="1">
        <name>heme</name>
        <dbReference type="ChEBI" id="CHEBI:30413"/>
    </cofactor>
</comment>
<dbReference type="PANTHER" id="PTHR24292">
    <property type="entry name" value="CYTOCHROME P450"/>
    <property type="match status" value="1"/>
</dbReference>
<keyword evidence="6" id="KW-0479">Metal-binding</keyword>
<dbReference type="PANTHER" id="PTHR24292:SF45">
    <property type="entry name" value="CYTOCHROME P450 6G1-RELATED"/>
    <property type="match status" value="1"/>
</dbReference>
<reference evidence="13" key="2">
    <citation type="submission" date="2013-05" db="EMBL/GenBank/DDBJ databases">
        <authorList>
            <person name="Wan P.-J."/>
        </authorList>
    </citation>
    <scope>NUCLEOTIDE SEQUENCE</scope>
</reference>
<evidence type="ECO:0000256" key="5">
    <source>
        <dbReference type="ARBA" id="ARBA00022617"/>
    </source>
</evidence>
<dbReference type="Pfam" id="PF00067">
    <property type="entry name" value="p450"/>
    <property type="match status" value="1"/>
</dbReference>
<evidence type="ECO:0000313" key="13">
    <source>
        <dbReference type="EMBL" id="AGT57861.1"/>
    </source>
</evidence>
<feature type="non-terminal residue" evidence="13">
    <location>
        <position position="149"/>
    </location>
</feature>
<accession>V5K5K4</accession>
<evidence type="ECO:0000256" key="2">
    <source>
        <dbReference type="ARBA" id="ARBA00004174"/>
    </source>
</evidence>